<dbReference type="Proteomes" id="UP000193719">
    <property type="component" value="Unassembled WGS sequence"/>
</dbReference>
<reference evidence="3 4" key="1">
    <citation type="submission" date="2016-08" db="EMBL/GenBank/DDBJ databases">
        <title>Genomes of anaerobic fungi encode conserved fungal cellulosomes for biomass hydrolysis.</title>
        <authorList>
            <consortium name="DOE Joint Genome Institute"/>
            <person name="Haitjema C.H."/>
            <person name="Gilmore S.P."/>
            <person name="Henske J.K."/>
            <person name="Solomon K.V."/>
            <person name="De Groot R."/>
            <person name="Kuo A."/>
            <person name="Mondo S.J."/>
            <person name="Salamov A.A."/>
            <person name="Labutti K."/>
            <person name="Zhao Z."/>
            <person name="Chiniquy J."/>
            <person name="Barry K."/>
            <person name="Brewer H.M."/>
            <person name="Purvine S.O."/>
            <person name="Wright A.T."/>
            <person name="Boxma B."/>
            <person name="Van Alen T."/>
            <person name="Hackstein J.H."/>
            <person name="Baker S.E."/>
            <person name="Grigoriev I.V."/>
            <person name="O'Malley M.A."/>
        </authorList>
    </citation>
    <scope>NUCLEOTIDE SEQUENCE [LARGE SCALE GENOMIC DNA]</scope>
    <source>
        <strain evidence="4">finn</strain>
    </source>
</reference>
<name>A0A1Y1UXV5_9FUNG</name>
<dbReference type="InterPro" id="IPR039844">
    <property type="entry name" value="URB1"/>
</dbReference>
<accession>A0A1Y1UXV5</accession>
<dbReference type="Pfam" id="PF16201">
    <property type="entry name" value="NopRA1"/>
    <property type="match status" value="1"/>
</dbReference>
<protein>
    <recommendedName>
        <fullName evidence="5">Nucleolar pre-ribosomal-associated protein 1 C-terminal domain-containing protein</fullName>
    </recommendedName>
</protein>
<evidence type="ECO:0000313" key="4">
    <source>
        <dbReference type="Proteomes" id="UP000193719"/>
    </source>
</evidence>
<dbReference type="PANTHER" id="PTHR13500">
    <property type="entry name" value="NUCLEOLAR PRERIBOSOMAL-ASSOCIATED PROTEIN 1"/>
    <property type="match status" value="1"/>
</dbReference>
<dbReference type="SUPFAM" id="SSF48371">
    <property type="entry name" value="ARM repeat"/>
    <property type="match status" value="1"/>
</dbReference>
<dbReference type="GO" id="GO:0000466">
    <property type="term" value="P:maturation of 5.8S rRNA from tricistronic rRNA transcript (SSU-rRNA, 5.8S rRNA, LSU-rRNA)"/>
    <property type="evidence" value="ECO:0007669"/>
    <property type="project" value="TreeGrafter"/>
</dbReference>
<proteinExistence type="predicted"/>
<dbReference type="Pfam" id="PF11707">
    <property type="entry name" value="Npa1"/>
    <property type="match status" value="1"/>
</dbReference>
<evidence type="ECO:0000259" key="2">
    <source>
        <dbReference type="Pfam" id="PF16201"/>
    </source>
</evidence>
<dbReference type="GO" id="GO:0000463">
    <property type="term" value="P:maturation of LSU-rRNA from tricistronic rRNA transcript (SSU-rRNA, 5.8S rRNA, LSU-rRNA)"/>
    <property type="evidence" value="ECO:0007669"/>
    <property type="project" value="TreeGrafter"/>
</dbReference>
<dbReference type="InterPro" id="IPR016024">
    <property type="entry name" value="ARM-type_fold"/>
</dbReference>
<gene>
    <name evidence="3" type="ORF">BCR36DRAFT_406876</name>
</gene>
<dbReference type="PANTHER" id="PTHR13500:SF0">
    <property type="entry name" value="NUCLEOLAR PRE-RIBOSOMAL-ASSOCIATED PROTEIN 1"/>
    <property type="match status" value="1"/>
</dbReference>
<comment type="caution">
    <text evidence="3">The sequence shown here is derived from an EMBL/GenBank/DDBJ whole genome shotgun (WGS) entry which is preliminary data.</text>
</comment>
<evidence type="ECO:0000313" key="3">
    <source>
        <dbReference type="EMBL" id="ORX43145.1"/>
    </source>
</evidence>
<sequence>MEQNSEEYKQFNSSYTPFSSVSDLMDTLRSNNLQVLQKGLYNFSFSLKKIIGKYSSKSNVDVNDEENLFREYIRKSPECEELFNLWKFQQNNKIVVLETIILELLTKVIQVTKLIGFRTNGIAINRIIIRNYLKTIYRTLSSGNIYPIQSTLRLLIAVASHSSATTKELQETFDFSLKSLNKLLNIRRKKQFAEKVDKDDVRSLYIKFILSFIIYGDVIVKKNILELKNFLNLIFKDMDKDSYQLVCYVFNSLRKYVIDDEELPRTVKINFFNSFILEEILKAYKSEFKEYINDEEEKTARTVPDVVHEFLLYICCNPGVGVCFQDAGWYTATAKSSISKNKNIKIYNKILSKFITVINPTDDLKQQELLLNILKACPELIPIFWQSVGSHMSFEPRLSSKWLSNIILAQKIISLPIPKNLINIINLQEPPPINNVISNIFPSPINRALLSRGLQHSSFLIKYMSLMILSFSFMKLQNVIEYIDNIKYLYEQKYVNQGVIENNSDIKRNNKNSATSNVVISSINASLIVSKWKEYSHLLLNEIKKNIPDIQIILSLHHQISDNTKLNNKNTDESVAGDDMKSKKDLILGLILSIIKFYHSYMNEALLESRFDFGKLITTDVSLMSPEIQYNLLKLIGEISDLKWWNKNENNKTHLNTLLNLYLNTPYTEIQSLTLNTLIKLLSRSSIFKSCSREISIWFDTMKRTFIVPSKYRQLIVDFFNDVICSIAQDPYKTVDEMLEIENQCKKENKYIEKYNEVDLLLNSKEHDQSKLIYSLIIYPSLKSLMKYEGENKVIISRYLCYVLISICDITQKVPDYLLLTIKEITNEYNISLTSLNELYWKDNWNEIDWISSAYQYFLKISNNNDDSLMEIDNKINEKEIKKVQSKFDNLTKKDGSLTLQTLVKFLNQLSPAQFIYILPKLLNILEEDKFLNRISEYIRLRFPYCGSIFDYINEDFLSLIDNDKWSRLLRRIPFRCLFTNFALIKNYPQTNLLYSFVIYSLNKIDNKKFNDLYNEVSLFLNAKSINDISYEIINLFFNIYSLLIKENQEILESVLANPVINDNFLNDNIITDRLLYIMEENIKCKKASKVWLSYYVKARNYVVDNISNSTGKNNSISYTTLTLFHIFKELMSISDTNLILESLFKNINVNDNASIKLLEIVLTNSSSITENNKSIDTFLIEKLFKLFESNASNQLDNIIYKIILNSKDYNFIVRSDNDNQDKLILYENIQILIKKPFIDFILKNMNNVRANILSILIKNDPRVCSWVFSSNYWKNTTINEENIKIVSSFIQTEEKIEQKYINIINEKFKNILLERLIKRITSDYEDNDKLSMEKKQQIQEEIILLSNIIKFSTIDSKSKEYYDIIFSTIKKQAAKLKSMNIYLINIHSLHINCYKSISNLYLKNENDKINYHGDIITLLLQCILSINKEDELNNDSVLEVTLFEQLNSIIDEIILENEKIDIINSIIQSIFNINQLILDDYIKYILAEKFDCFEIMDSLYKLISTLYLQWKEMQSILISPDLILDNIFSHEKYVENIVKGFSNGNKMTDQENFAKSPIPKFAKVKEVVIKLIEFLIKCDPVKCCKPSYLSQIMAAYNATISSTDKRIFNILNIFETDAGVSVADASILWSYSSLDIRERNQERNHLNSGIMVVEIMNLIDSNWMGYTIKWYGMNDSESEKESMEKLNSKKLTSLYDQDFFLPLFAQLLSIAGTKFDIHRFIELNCFGLVVMALSSTNENRRKIAYFLIDQLYGILGSSNLREKKQLLLLCDSFKNSIIDRDTPQRIPNVVSLFVAQSLLIFTKPDHYMYPLVNRFLLQRPWIDLEDIPLLYNLLYSSSDNYKQERTWILRLLSNGFQDKSDFKSYRRRHISNLLNSLFHSNLSDISIRKLIIEIYIKLCTNSSIVVDLIIQNGLLSWVQSCLSEFNVDSKNELLIGYVRLINSIWKSWKEADTTWYKGEEGMRNWGNVFISIFYQLIQPIANLLKKINSKEGNELKINYQWWLNYIYEVINYIHDIITFSKENFNISFKLNSYPILKLIIAFDLLNKQNHDIYILNNTSQKAISNIEIRNEIQEDSAEKYYEKLSKNTNKLNSYYDISLDHKQISNLDNLYGLKTIQFNRNYIELLQKLLRIIINGIDYNNLQYHQKLDVFINWIIHSLIKLSNFRERAYINNKLEIVGIIDNNISELFEWMLKSKLLTQYFKHEPNSLSLVIDVLNKQLLFSKCNQDKIDNFKIFVRRQSYTLYLLLEILSDYLYSINNKQGTKRNSEGEAINVLNKRFYLEFETNQNSQKLLSEIKSLSILNVTNMTKNYDEKLLEDYYQNIIYHYN</sequence>
<evidence type="ECO:0008006" key="5">
    <source>
        <dbReference type="Google" id="ProtNLM"/>
    </source>
</evidence>
<dbReference type="STRING" id="1754191.A0A1Y1UXV5"/>
<keyword evidence="4" id="KW-1185">Reference proteome</keyword>
<feature type="domain" description="URB1 N-terminal" evidence="1">
    <location>
        <begin position="79"/>
        <end position="405"/>
    </location>
</feature>
<feature type="domain" description="URB1 C-terminal" evidence="2">
    <location>
        <begin position="1727"/>
        <end position="1918"/>
    </location>
</feature>
<dbReference type="InterPro" id="IPR032436">
    <property type="entry name" value="URB1_C"/>
</dbReference>
<reference evidence="3 4" key="2">
    <citation type="submission" date="2016-08" db="EMBL/GenBank/DDBJ databases">
        <title>Pervasive Adenine N6-methylation of Active Genes in Fungi.</title>
        <authorList>
            <consortium name="DOE Joint Genome Institute"/>
            <person name="Mondo S.J."/>
            <person name="Dannebaum R.O."/>
            <person name="Kuo R.C."/>
            <person name="Labutti K."/>
            <person name="Haridas S."/>
            <person name="Kuo A."/>
            <person name="Salamov A."/>
            <person name="Ahrendt S.R."/>
            <person name="Lipzen A."/>
            <person name="Sullivan W."/>
            <person name="Andreopoulos W.B."/>
            <person name="Clum A."/>
            <person name="Lindquist E."/>
            <person name="Daum C."/>
            <person name="Ramamoorthy G.K."/>
            <person name="Gryganskyi A."/>
            <person name="Culley D."/>
            <person name="Magnuson J.K."/>
            <person name="James T.Y."/>
            <person name="O'Malley M.A."/>
            <person name="Stajich J.E."/>
            <person name="Spatafora J.W."/>
            <person name="Visel A."/>
            <person name="Grigoriev I.V."/>
        </authorList>
    </citation>
    <scope>NUCLEOTIDE SEQUENCE [LARGE SCALE GENOMIC DNA]</scope>
    <source>
        <strain evidence="4">finn</strain>
    </source>
</reference>
<dbReference type="EMBL" id="MCFH01000055">
    <property type="protein sequence ID" value="ORX43145.1"/>
    <property type="molecule type" value="Genomic_DNA"/>
</dbReference>
<organism evidence="3 4">
    <name type="scientific">Piromyces finnis</name>
    <dbReference type="NCBI Taxonomy" id="1754191"/>
    <lineage>
        <taxon>Eukaryota</taxon>
        <taxon>Fungi</taxon>
        <taxon>Fungi incertae sedis</taxon>
        <taxon>Chytridiomycota</taxon>
        <taxon>Chytridiomycota incertae sedis</taxon>
        <taxon>Neocallimastigomycetes</taxon>
        <taxon>Neocallimastigales</taxon>
        <taxon>Neocallimastigaceae</taxon>
        <taxon>Piromyces</taxon>
    </lineage>
</organism>
<dbReference type="InterPro" id="IPR021714">
    <property type="entry name" value="URB1_N"/>
</dbReference>
<dbReference type="GO" id="GO:0005730">
    <property type="term" value="C:nucleolus"/>
    <property type="evidence" value="ECO:0007669"/>
    <property type="project" value="TreeGrafter"/>
</dbReference>
<evidence type="ECO:0000259" key="1">
    <source>
        <dbReference type="Pfam" id="PF11707"/>
    </source>
</evidence>
<dbReference type="OrthoDB" id="72892at2759"/>